<dbReference type="Proteomes" id="UP000189452">
    <property type="component" value="Chromosome"/>
</dbReference>
<dbReference type="Proteomes" id="UP000049023">
    <property type="component" value="Unassembled WGS sequence"/>
</dbReference>
<dbReference type="EMBL" id="QTBD01000092">
    <property type="protein sequence ID" value="REQ54581.1"/>
    <property type="molecule type" value="Genomic_DNA"/>
</dbReference>
<dbReference type="CDD" id="cd07381">
    <property type="entry name" value="MPP_CapA"/>
    <property type="match status" value="1"/>
</dbReference>
<evidence type="ECO:0000313" key="8">
    <source>
        <dbReference type="EMBL" id="VCU48810.1"/>
    </source>
</evidence>
<reference evidence="8 13" key="6">
    <citation type="submission" date="2018-08" db="EMBL/GenBank/DDBJ databases">
        <authorList>
            <person name="Fokvardsen B D."/>
            <person name="Norman A."/>
        </authorList>
    </citation>
    <scope>NUCLEOTIDE SEQUENCE [LARGE SCALE GENOMIC DNA]</scope>
    <source>
        <strain evidence="8 13">DKC2</strain>
    </source>
</reference>
<evidence type="ECO:0000313" key="5">
    <source>
        <dbReference type="EMBL" id="MBP0681842.1"/>
    </source>
</evidence>
<dbReference type="Proteomes" id="UP000671119">
    <property type="component" value="Unassembled WGS sequence"/>
</dbReference>
<dbReference type="EMBL" id="JAGIZI010000002">
    <property type="protein sequence ID" value="MBP0681842.1"/>
    <property type="molecule type" value="Genomic_DNA"/>
</dbReference>
<dbReference type="SUPFAM" id="SSF56300">
    <property type="entry name" value="Metallo-dependent phosphatases"/>
    <property type="match status" value="1"/>
</dbReference>
<evidence type="ECO:0000259" key="2">
    <source>
        <dbReference type="SMART" id="SM00854"/>
    </source>
</evidence>
<evidence type="ECO:0000313" key="14">
    <source>
        <dbReference type="Proteomes" id="UP000671119"/>
    </source>
</evidence>
<proteinExistence type="inferred from homology"/>
<dbReference type="RefSeq" id="WP_003403008.1">
    <property type="nucleotide sequence ID" value="NZ_AP018033.1"/>
</dbReference>
<reference evidence="9 10" key="1">
    <citation type="submission" date="2015-03" db="EMBL/GenBank/DDBJ databases">
        <authorList>
            <consortium name="Pathogen Informatics"/>
        </authorList>
    </citation>
    <scope>NUCLEOTIDE SEQUENCE [LARGE SCALE GENOMIC DNA]</scope>
    <source>
        <strain evidence="4 9">Bir 172</strain>
        <strain evidence="3 10">Bir 187</strain>
    </source>
</reference>
<dbReference type="InterPro" id="IPR052169">
    <property type="entry name" value="CW_Biosynth-Accessory"/>
</dbReference>
<reference evidence="5 14" key="7">
    <citation type="submission" date="2021-03" db="EMBL/GenBank/DDBJ databases">
        <title>Whole Genome Sequencing of Mycobacterium tuberculosis clinical isolates from Arunachal Pradesh, India.</title>
        <authorList>
            <person name="Singh S."/>
            <person name="Mudliar S.R."/>
            <person name="Kulsum U."/>
            <person name="Rufai S.B."/>
            <person name="Singh P.K."/>
            <person name="Umpo M."/>
            <person name="Nyori M."/>
        </authorList>
    </citation>
    <scope>NUCLEOTIDE SEQUENCE [LARGE SCALE GENOMIC DNA]</scope>
    <source>
        <strain evidence="5 14">OMICS/BPL/0142/20/SP</strain>
    </source>
</reference>
<dbReference type="Gene3D" id="3.60.21.10">
    <property type="match status" value="1"/>
</dbReference>
<gene>
    <name evidence="6" type="primary">capA</name>
    <name evidence="6" type="ORF">A4S10_00609</name>
    <name evidence="8" type="ORF">DKC2_0614</name>
    <name evidence="7" type="ORF">DSJ38_06125</name>
    <name evidence="4" type="ORF">ERS027646_03087</name>
    <name evidence="3" type="ORF">ERS027661_03027</name>
    <name evidence="5" type="ORF">J8J21_01545</name>
</gene>
<dbReference type="EMBL" id="LWDQ01000001">
    <property type="protein sequence ID" value="OMH58459.1"/>
    <property type="molecule type" value="Genomic_DNA"/>
</dbReference>
<dbReference type="PANTHER" id="PTHR33393:SF11">
    <property type="entry name" value="POLYGLUTAMINE SYNTHESIS ACCESSORY PROTEIN RV0574C-RELATED"/>
    <property type="match status" value="1"/>
</dbReference>
<reference evidence="6 11" key="4">
    <citation type="submission" date="2017-02" db="EMBL/GenBank/DDBJ databases">
        <title>Protein polymorphisms may explain contrasting epidemiological fitness of two variants of a multidrug-resistant Mycobacterium tuberculosis strain.</title>
        <authorList>
            <person name="Bigi M.M."/>
            <person name="Lopez B."/>
            <person name="Blanco F.C."/>
            <person name="Sasiain M.C."/>
            <person name="De La Barrera S."/>
            <person name="Ritacco V."/>
            <person name="Bigi F."/>
            <person name="Soria M.A."/>
        </authorList>
    </citation>
    <scope>NUCLEOTIDE SEQUENCE [LARGE SCALE GENOMIC DNA]</scope>
    <source>
        <strain evidence="6 11">6548</strain>
    </source>
</reference>
<dbReference type="Proteomes" id="UP000048948">
    <property type="component" value="Unassembled WGS sequence"/>
</dbReference>
<dbReference type="Pfam" id="PF09587">
    <property type="entry name" value="PGA_cap"/>
    <property type="match status" value="1"/>
</dbReference>
<organism evidence="6 11">
    <name type="scientific">Mycobacterium tuberculosis</name>
    <dbReference type="NCBI Taxonomy" id="1773"/>
    <lineage>
        <taxon>Bacteria</taxon>
        <taxon>Bacillati</taxon>
        <taxon>Actinomycetota</taxon>
        <taxon>Actinomycetes</taxon>
        <taxon>Mycobacteriales</taxon>
        <taxon>Mycobacteriaceae</taxon>
        <taxon>Mycobacterium</taxon>
        <taxon>Mycobacterium tuberculosis complex</taxon>
    </lineage>
</organism>
<evidence type="ECO:0000313" key="7">
    <source>
        <dbReference type="EMBL" id="REQ54581.1"/>
    </source>
</evidence>
<evidence type="ECO:0000256" key="1">
    <source>
        <dbReference type="ARBA" id="ARBA00005662"/>
    </source>
</evidence>
<evidence type="ECO:0000313" key="10">
    <source>
        <dbReference type="Proteomes" id="UP000049023"/>
    </source>
</evidence>
<dbReference type="EMBL" id="CNFU01000728">
    <property type="protein sequence ID" value="CKS40251.1"/>
    <property type="molecule type" value="Genomic_DNA"/>
</dbReference>
<reference evidence="7 12" key="3">
    <citation type="journal article" date="2017" name="N. Engl. J. Med.">
        <title>Transmission of Extensively Drug-Resistant Tuberculosis in South Africa.</title>
        <authorList>
            <person name="Shah N.S."/>
            <person name="Auld S.C."/>
            <person name="Brust J.C."/>
            <person name="Mathema B."/>
            <person name="Ismail N."/>
            <person name="Moodley P."/>
            <person name="Mlisana K."/>
            <person name="Allana S."/>
            <person name="Campbell A."/>
            <person name="Mthiyane T."/>
            <person name="Morris N."/>
            <person name="Mpangase P."/>
            <person name="van der Meulen H."/>
            <person name="Omar S.V."/>
            <person name="Brown T.S."/>
            <person name="Narechania A."/>
            <person name="Shaskina E."/>
            <person name="Kapwata T."/>
            <person name="Kreiswirth B."/>
            <person name="Gandhi N.R."/>
        </authorList>
    </citation>
    <scope>NUCLEOTIDE SEQUENCE [LARGE SCALE GENOMIC DNA]</scope>
    <source>
        <strain evidence="7 12">32301_S10</strain>
    </source>
</reference>
<name>A0A045J4L3_MYCTX</name>
<comment type="similarity">
    <text evidence="1">Belongs to the CapA family.</text>
</comment>
<dbReference type="Proteomes" id="UP000300237">
    <property type="component" value="Chromosome"/>
</dbReference>
<reference evidence="6 11" key="2">
    <citation type="submission" date="2016-04" db="EMBL/GenBank/DDBJ databases">
        <authorList>
            <person name="Bigi M."/>
            <person name="Bigi F."/>
            <person name="Soria M.A."/>
        </authorList>
    </citation>
    <scope>NUCLEOTIDE SEQUENCE [LARGE SCALE GENOMIC DNA]</scope>
    <source>
        <strain evidence="6 11">6548</strain>
    </source>
</reference>
<dbReference type="InterPro" id="IPR019079">
    <property type="entry name" value="Capsule_synth_CapA"/>
</dbReference>
<accession>A0A045J4L3</accession>
<evidence type="ECO:0000313" key="6">
    <source>
        <dbReference type="EMBL" id="OMH58459.1"/>
    </source>
</evidence>
<evidence type="ECO:0000313" key="12">
    <source>
        <dbReference type="Proteomes" id="UP000256381"/>
    </source>
</evidence>
<evidence type="ECO:0000313" key="13">
    <source>
        <dbReference type="Proteomes" id="UP000300237"/>
    </source>
</evidence>
<dbReference type="PANTHER" id="PTHR33393">
    <property type="entry name" value="POLYGLUTAMINE SYNTHESIS ACCESSORY PROTEIN RV0574C-RELATED"/>
    <property type="match status" value="1"/>
</dbReference>
<feature type="domain" description="Capsule synthesis protein CapA" evidence="2">
    <location>
        <begin position="9"/>
        <end position="291"/>
    </location>
</feature>
<dbReference type="InterPro" id="IPR029052">
    <property type="entry name" value="Metallo-depent_PP-like"/>
</dbReference>
<protein>
    <submittedName>
        <fullName evidence="5">CapA family protein</fullName>
    </submittedName>
    <submittedName>
        <fullName evidence="6">Capsule biosynthesis protein CapA</fullName>
    </submittedName>
    <submittedName>
        <fullName evidence="3">Poly-gamma-glutamate synthesis protein</fullName>
    </submittedName>
</protein>
<dbReference type="SMART" id="SM00854">
    <property type="entry name" value="PGA_cap"/>
    <property type="match status" value="1"/>
</dbReference>
<dbReference type="OMA" id="CGDVMTG"/>
<dbReference type="EMBL" id="CNGE01000664">
    <property type="protein sequence ID" value="CKT16528.1"/>
    <property type="molecule type" value="Genomic_DNA"/>
</dbReference>
<sequence>MAGNPDVVTVLLGGDVMLGRGVDQILPHPGKPQLRERYMRDATGYVRLAERVNGRIPLPVDWRWPWGEALAVLENTATDVCLINLETTITADGEFADRKPVCYRMHPDNVPALTALRPHVCALANNHILDFGYQGLTDTVAALAGAGIQSVGAGADLLAARRSALVTVGHERRVIVGSVAAESSGVPESWAARRDRPGVWLIRDPAQRDVADDVAAQVLADKRPGDIAIVSMHWGSNWGYATAPGDVAFAHRLIDAGIDMVHGHSSHHPRPIEIYRGKPILYGCGDVVDDYEGIGGHESFRSELRLLYLTVTDPASGNLISLQMLPLRVSRMRLQRASQTDTEWLRNTIERISRRFGIRVVTRPDNLLEVVPAANLTSKE</sequence>
<evidence type="ECO:0000313" key="4">
    <source>
        <dbReference type="EMBL" id="CKT16528.1"/>
    </source>
</evidence>
<dbReference type="Proteomes" id="UP000256381">
    <property type="component" value="Unassembled WGS sequence"/>
</dbReference>
<dbReference type="EMBL" id="LR027516">
    <property type="protein sequence ID" value="VCU48810.1"/>
    <property type="molecule type" value="Genomic_DNA"/>
</dbReference>
<dbReference type="SMR" id="A0A045J4L3"/>
<evidence type="ECO:0000313" key="3">
    <source>
        <dbReference type="EMBL" id="CKS40251.1"/>
    </source>
</evidence>
<evidence type="ECO:0000313" key="9">
    <source>
        <dbReference type="Proteomes" id="UP000048948"/>
    </source>
</evidence>
<reference evidence="7" key="5">
    <citation type="submission" date="2018-07" db="EMBL/GenBank/DDBJ databases">
        <authorList>
            <person name="Shah S."/>
            <person name="Brown T."/>
            <person name="Auld S."/>
            <person name="Bratton K."/>
            <person name="Narechania A."/>
            <person name="Mathema B."/>
            <person name="Gandhi N."/>
        </authorList>
    </citation>
    <scope>NUCLEOTIDE SEQUENCE</scope>
    <source>
        <strain evidence="7">32301_S10</strain>
    </source>
</reference>
<evidence type="ECO:0000313" key="11">
    <source>
        <dbReference type="Proteomes" id="UP000189452"/>
    </source>
</evidence>
<dbReference type="AlphaFoldDB" id="A0A045J4L3"/>